<gene>
    <name evidence="2" type="ORF">GJ668_00470</name>
</gene>
<evidence type="ECO:0000256" key="1">
    <source>
        <dbReference type="SAM" id="SignalP"/>
    </source>
</evidence>
<evidence type="ECO:0000313" key="2">
    <source>
        <dbReference type="EMBL" id="MTW19562.1"/>
    </source>
</evidence>
<keyword evidence="1" id="KW-0732">Signal</keyword>
<dbReference type="AlphaFoldDB" id="A0A6N8E5U2"/>
<evidence type="ECO:0000313" key="3">
    <source>
        <dbReference type="Proteomes" id="UP000434044"/>
    </source>
</evidence>
<organism evidence="2 3">
    <name type="scientific">Allochromatium palmeri</name>
    <dbReference type="NCBI Taxonomy" id="231048"/>
    <lineage>
        <taxon>Bacteria</taxon>
        <taxon>Pseudomonadati</taxon>
        <taxon>Pseudomonadota</taxon>
        <taxon>Gammaproteobacteria</taxon>
        <taxon>Chromatiales</taxon>
        <taxon>Chromatiaceae</taxon>
        <taxon>Allochromatium</taxon>
    </lineage>
</organism>
<protein>
    <recommendedName>
        <fullName evidence="4">PEP-CTERM sorting domain-containing protein</fullName>
    </recommendedName>
</protein>
<dbReference type="EMBL" id="WNKT01000001">
    <property type="protein sequence ID" value="MTW19562.1"/>
    <property type="molecule type" value="Genomic_DNA"/>
</dbReference>
<sequence length="369" mass="39564">MFAKNTLASAVAAAIGVSAVGVAQADTLFFPYVALSQTVTTIVSVINTTDDNWSNDGPPQAAGFLHYRLYYKNVANGEGLTNSCEEYNEYLSTSRNDIQTIDLSGVYGSDTLGVLFNDPGVNNPWVAANRDYALGRYVTPARGYLTVDNSDGTTWDTNGDDGDTMAGEAFVFEFGSGAAWGYQAYQSNSEDLRWAASQSPTPVALMPFAGVEGSTSDITTAFFVTPVSGNQTPDVENAYRARVEYFTTTRGDLFDRDENVISGTLQQDVVCVGRVDATSLLSDGTLVRLGNGGWANLWSYPVLDGQMAAFDPTRSTGLISVSDRSLASDGAVVIKLEYSVGGMFNGESMNDTFNNAIMYGPDANNPWPR</sequence>
<dbReference type="Proteomes" id="UP000434044">
    <property type="component" value="Unassembled WGS sequence"/>
</dbReference>
<dbReference type="OrthoDB" id="5764923at2"/>
<name>A0A6N8E5U2_9GAMM</name>
<feature type="chain" id="PRO_5027107784" description="PEP-CTERM sorting domain-containing protein" evidence="1">
    <location>
        <begin position="26"/>
        <end position="369"/>
    </location>
</feature>
<evidence type="ECO:0008006" key="4">
    <source>
        <dbReference type="Google" id="ProtNLM"/>
    </source>
</evidence>
<proteinExistence type="predicted"/>
<keyword evidence="3" id="KW-1185">Reference proteome</keyword>
<comment type="caution">
    <text evidence="2">The sequence shown here is derived from an EMBL/GenBank/DDBJ whole genome shotgun (WGS) entry which is preliminary data.</text>
</comment>
<dbReference type="RefSeq" id="WP_155448147.1">
    <property type="nucleotide sequence ID" value="NZ_WNKT01000001.1"/>
</dbReference>
<reference evidence="2 3" key="1">
    <citation type="submission" date="2019-11" db="EMBL/GenBank/DDBJ databases">
        <title>Whole-genome sequence of the anaerobic purple sulfur bacterium Allochromatium palmeri DSM 15591.</title>
        <authorList>
            <person name="Kyndt J.A."/>
            <person name="Meyer T.E."/>
        </authorList>
    </citation>
    <scope>NUCLEOTIDE SEQUENCE [LARGE SCALE GENOMIC DNA]</scope>
    <source>
        <strain evidence="2 3">DSM 15591</strain>
    </source>
</reference>
<accession>A0A6N8E5U2</accession>
<feature type="signal peptide" evidence="1">
    <location>
        <begin position="1"/>
        <end position="25"/>
    </location>
</feature>